<dbReference type="InterPro" id="IPR000917">
    <property type="entry name" value="Sulfatase_N"/>
</dbReference>
<dbReference type="PANTHER" id="PTHR45953">
    <property type="entry name" value="IDURONATE 2-SULFATASE"/>
    <property type="match status" value="1"/>
</dbReference>
<dbReference type="AlphaFoldDB" id="A0A559KG34"/>
<keyword evidence="2" id="KW-0479">Metal-binding</keyword>
<evidence type="ECO:0000256" key="2">
    <source>
        <dbReference type="ARBA" id="ARBA00022723"/>
    </source>
</evidence>
<dbReference type="OrthoDB" id="9762324at2"/>
<keyword evidence="5" id="KW-0808">Transferase</keyword>
<dbReference type="SUPFAM" id="SSF53649">
    <property type="entry name" value="Alkaline phosphatase-like"/>
    <property type="match status" value="1"/>
</dbReference>
<dbReference type="RefSeq" id="WP_144843761.1">
    <property type="nucleotide sequence ID" value="NZ_VNJI01000004.1"/>
</dbReference>
<dbReference type="GO" id="GO:0016740">
    <property type="term" value="F:transferase activity"/>
    <property type="evidence" value="ECO:0007669"/>
    <property type="project" value="UniProtKB-KW"/>
</dbReference>
<accession>A0A559KG34</accession>
<comment type="similarity">
    <text evidence="1">Belongs to the sulfatase family.</text>
</comment>
<evidence type="ECO:0000313" key="6">
    <source>
        <dbReference type="Proteomes" id="UP000317036"/>
    </source>
</evidence>
<evidence type="ECO:0000259" key="4">
    <source>
        <dbReference type="Pfam" id="PF00884"/>
    </source>
</evidence>
<dbReference type="InterPro" id="IPR024607">
    <property type="entry name" value="Sulfatase_CS"/>
</dbReference>
<dbReference type="GO" id="GO:0008484">
    <property type="term" value="F:sulfuric ester hydrolase activity"/>
    <property type="evidence" value="ECO:0007669"/>
    <property type="project" value="TreeGrafter"/>
</dbReference>
<dbReference type="EMBL" id="VNJI01000004">
    <property type="protein sequence ID" value="TVY11094.1"/>
    <property type="molecule type" value="Genomic_DNA"/>
</dbReference>
<evidence type="ECO:0000256" key="1">
    <source>
        <dbReference type="ARBA" id="ARBA00008779"/>
    </source>
</evidence>
<organism evidence="5 6">
    <name type="scientific">Paenibacillus cremeus</name>
    <dbReference type="NCBI Taxonomy" id="2163881"/>
    <lineage>
        <taxon>Bacteria</taxon>
        <taxon>Bacillati</taxon>
        <taxon>Bacillota</taxon>
        <taxon>Bacilli</taxon>
        <taxon>Bacillales</taxon>
        <taxon>Paenibacillaceae</taxon>
        <taxon>Paenibacillus</taxon>
    </lineage>
</organism>
<dbReference type="Pfam" id="PF00884">
    <property type="entry name" value="Sulfatase"/>
    <property type="match status" value="1"/>
</dbReference>
<dbReference type="GO" id="GO:0046872">
    <property type="term" value="F:metal ion binding"/>
    <property type="evidence" value="ECO:0007669"/>
    <property type="project" value="UniProtKB-KW"/>
</dbReference>
<comment type="caution">
    <text evidence="5">The sequence shown here is derived from an EMBL/GenBank/DDBJ whole genome shotgun (WGS) entry which is preliminary data.</text>
</comment>
<evidence type="ECO:0000256" key="3">
    <source>
        <dbReference type="ARBA" id="ARBA00022801"/>
    </source>
</evidence>
<evidence type="ECO:0000313" key="5">
    <source>
        <dbReference type="EMBL" id="TVY11094.1"/>
    </source>
</evidence>
<keyword evidence="6" id="KW-1185">Reference proteome</keyword>
<gene>
    <name evidence="5" type="ORF">FPZ49_04415</name>
</gene>
<dbReference type="Proteomes" id="UP000317036">
    <property type="component" value="Unassembled WGS sequence"/>
</dbReference>
<keyword evidence="3 5" id="KW-0378">Hydrolase</keyword>
<dbReference type="PANTHER" id="PTHR45953:SF1">
    <property type="entry name" value="IDURONATE 2-SULFATASE"/>
    <property type="match status" value="1"/>
</dbReference>
<sequence>MKKNIVIVMTDEQSWNTLRVFGNTTLATPHADALARDGVALDHCFTAYPLCCPARSSLWTGLWPHNHHVTGNWLHLRPDLQDAGLIKPFRDGGYHTVYCGKWHVPGTTPERFGVDDASAIPAVIKGQDRGRFILEYRDYAAGQGYKLNEKHMENLTDADIALLNQPGKAPCGRSELPSEHYLEVWQTGKFLEALERCPDDQPFFAVVSYNAPHFPLIVPHPYDTIVDPEQVQLPPNYHGTMDGKPAELKDLHYLKKMEGLPDSEWRRFIAHYLGFCAMMDDQLGRITAYLKEKGVYDDTIVVFTSDHGDMMGAHKLIEKGQYLHYDEALRVPMIVANAGVEAGKLSEAFVMLHDLLPTLAESSGVAMHEPTDAVSFARQLNDADAPSARDCVLSETFKLAGDMNGFGEYKPPGRFQESDSDVHLSIRTREYRYTFHYQGADELYDKVADPYELNNVAGEAKYLELLSSARSKLIQELRGNDAFMADLVEGRLAKRA</sequence>
<reference evidence="5 6" key="1">
    <citation type="submission" date="2019-07" db="EMBL/GenBank/DDBJ databases">
        <authorList>
            <person name="Kim J."/>
        </authorList>
    </citation>
    <scope>NUCLEOTIDE SEQUENCE [LARGE SCALE GENOMIC DNA]</scope>
    <source>
        <strain evidence="5 6">JC52</strain>
    </source>
</reference>
<proteinExistence type="inferred from homology"/>
<dbReference type="GO" id="GO:0005737">
    <property type="term" value="C:cytoplasm"/>
    <property type="evidence" value="ECO:0007669"/>
    <property type="project" value="TreeGrafter"/>
</dbReference>
<feature type="domain" description="Sulfatase N-terminal" evidence="4">
    <location>
        <begin position="3"/>
        <end position="362"/>
    </location>
</feature>
<protein>
    <submittedName>
        <fullName evidence="5">Sulfatase-like hydrolase/transferase</fullName>
    </submittedName>
</protein>
<dbReference type="Gene3D" id="3.40.720.10">
    <property type="entry name" value="Alkaline Phosphatase, subunit A"/>
    <property type="match status" value="1"/>
</dbReference>
<dbReference type="InterPro" id="IPR017850">
    <property type="entry name" value="Alkaline_phosphatase_core_sf"/>
</dbReference>
<name>A0A559KG34_9BACL</name>
<dbReference type="PROSITE" id="PS00523">
    <property type="entry name" value="SULFATASE_1"/>
    <property type="match status" value="1"/>
</dbReference>